<proteinExistence type="predicted"/>
<protein>
    <submittedName>
        <fullName evidence="2">Limonene-1,2-epoxide hydrolase family protein</fullName>
    </submittedName>
</protein>
<keyword evidence="2" id="KW-0378">Hydrolase</keyword>
<feature type="domain" description="Limonene-1,2-epoxide hydrolase" evidence="1">
    <location>
        <begin position="3"/>
        <end position="125"/>
    </location>
</feature>
<gene>
    <name evidence="2" type="ORF">K5L39_21115</name>
</gene>
<evidence type="ECO:0000259" key="1">
    <source>
        <dbReference type="Pfam" id="PF07858"/>
    </source>
</evidence>
<dbReference type="Proteomes" id="UP001299283">
    <property type="component" value="Unassembled WGS sequence"/>
</dbReference>
<sequence length="139" mass="15692">MNALQTVEAFLDAYWSQDHDRTLSLVTEDFSWPNLALPLSSIDSRAALGELLVHQNMGFPEPIEAGHHDTVNALVDNGLVLHERVDHWVLRGTAMNCPCCAVFQVVDGKVALWRDYYDIGYVLRQFESVGIKADTSQWF</sequence>
<evidence type="ECO:0000313" key="3">
    <source>
        <dbReference type="Proteomes" id="UP001299283"/>
    </source>
</evidence>
<dbReference type="EMBL" id="JAYJJQ010000032">
    <property type="protein sequence ID" value="MEB3071679.1"/>
    <property type="molecule type" value="Genomic_DNA"/>
</dbReference>
<dbReference type="GO" id="GO:0016787">
    <property type="term" value="F:hydrolase activity"/>
    <property type="evidence" value="ECO:0007669"/>
    <property type="project" value="UniProtKB-KW"/>
</dbReference>
<dbReference type="RefSeq" id="WP_225397597.1">
    <property type="nucleotide sequence ID" value="NZ_JAYJJQ010000032.1"/>
</dbReference>
<accession>A0ABU5Z2P3</accession>
<dbReference type="Gene3D" id="3.10.450.50">
    <property type="match status" value="1"/>
</dbReference>
<dbReference type="InterPro" id="IPR032710">
    <property type="entry name" value="NTF2-like_dom_sf"/>
</dbReference>
<dbReference type="SUPFAM" id="SSF54427">
    <property type="entry name" value="NTF2-like"/>
    <property type="match status" value="1"/>
</dbReference>
<name>A0ABU5Z2P3_9MYCO</name>
<reference evidence="2 3" key="1">
    <citation type="submission" date="2023-12" db="EMBL/GenBank/DDBJ databases">
        <title>Description of new species of Mycobacterium terrae complex isolated from sewage at the Sao Paulo Zoological Park Foundation in Brazil.</title>
        <authorList>
            <person name="Romagnoli C.L."/>
            <person name="Conceicao E.C."/>
            <person name="Machado E."/>
            <person name="Barreto L.B.P.F."/>
            <person name="Sharma A."/>
            <person name="Silva N.M."/>
            <person name="Marques L.E."/>
            <person name="Juliana M.A."/>
            <person name="Lourenco M.C.S."/>
            <person name="Digiampietri L.A."/>
            <person name="Suffys P.N."/>
            <person name="Viana-Niero C."/>
        </authorList>
    </citation>
    <scope>NUCLEOTIDE SEQUENCE [LARGE SCALE GENOMIC DNA]</scope>
    <source>
        <strain evidence="2 3">MYC017</strain>
    </source>
</reference>
<evidence type="ECO:0000313" key="2">
    <source>
        <dbReference type="EMBL" id="MEB3071679.1"/>
    </source>
</evidence>
<keyword evidence="3" id="KW-1185">Reference proteome</keyword>
<comment type="caution">
    <text evidence="2">The sequence shown here is derived from an EMBL/GenBank/DDBJ whole genome shotgun (WGS) entry which is preliminary data.</text>
</comment>
<dbReference type="Pfam" id="PF07858">
    <property type="entry name" value="LEH"/>
    <property type="match status" value="1"/>
</dbReference>
<organism evidence="2 3">
    <name type="scientific">[Mycobacterium] vasticus</name>
    <dbReference type="NCBI Taxonomy" id="2875777"/>
    <lineage>
        <taxon>Bacteria</taxon>
        <taxon>Bacillati</taxon>
        <taxon>Actinomycetota</taxon>
        <taxon>Actinomycetes</taxon>
        <taxon>Mycobacteriales</taxon>
        <taxon>Mycobacteriaceae</taxon>
        <taxon>Mycolicibacter</taxon>
    </lineage>
</organism>
<dbReference type="InterPro" id="IPR013100">
    <property type="entry name" value="LEH"/>
</dbReference>